<proteinExistence type="predicted"/>
<dbReference type="Proteomes" id="UP000009230">
    <property type="component" value="Chromosome"/>
</dbReference>
<dbReference type="HOGENOM" id="CLU_2451109_0_0_6"/>
<dbReference type="EMBL" id="CP002771">
    <property type="protein sequence ID" value="AEF55941.1"/>
    <property type="molecule type" value="Genomic_DNA"/>
</dbReference>
<keyword evidence="2" id="KW-1185">Reference proteome</keyword>
<reference evidence="1 2" key="1">
    <citation type="journal article" date="2012" name="Stand. Genomic Sci.">
        <title>Complete genome sequence of Marinomonas posidonica type strain (IVIA-Po-181(T)).</title>
        <authorList>
            <person name="Lucas-Elio P."/>
            <person name="Goodwin L."/>
            <person name="Woyke T."/>
            <person name="Pitluck S."/>
            <person name="Nolan M."/>
            <person name="Kyrpides N.C."/>
            <person name="Detter J.C."/>
            <person name="Copeland A."/>
            <person name="Lu M."/>
            <person name="Bruce D."/>
            <person name="Detter C."/>
            <person name="Tapia R."/>
            <person name="Han S."/>
            <person name="Land M.L."/>
            <person name="Ivanova N."/>
            <person name="Mikhailova N."/>
            <person name="Johnston A.W."/>
            <person name="Sanchez-Amat A."/>
        </authorList>
    </citation>
    <scope>NUCLEOTIDE SEQUENCE [LARGE SCALE GENOMIC DNA]</scope>
    <source>
        <strain evidence="2">CECT 7376 / NCIMB 14433 / IVIA-Po-181</strain>
    </source>
</reference>
<gene>
    <name evidence="1" type="ordered locus">Mar181_2912</name>
</gene>
<sequence length="89" mass="10049">MSCSTHLGGLMMEQKNRLGSEQYNGISNIPFPCPSKTAQQKKEQAFYEEYSGETWFVGMGPFATRVKKIFGFKCRDGNLKESVDQKDVS</sequence>
<dbReference type="AlphaFoldDB" id="F6D0Q9"/>
<organism evidence="1 2">
    <name type="scientific">Marinomonas posidonica (strain CECT 7376 / NCIMB 14433 / IVIA-Po-181)</name>
    <dbReference type="NCBI Taxonomy" id="491952"/>
    <lineage>
        <taxon>Bacteria</taxon>
        <taxon>Pseudomonadati</taxon>
        <taxon>Pseudomonadota</taxon>
        <taxon>Gammaproteobacteria</taxon>
        <taxon>Oceanospirillales</taxon>
        <taxon>Oceanospirillaceae</taxon>
        <taxon>Marinomonas</taxon>
    </lineage>
</organism>
<dbReference type="KEGG" id="mpc:Mar181_2912"/>
<protein>
    <submittedName>
        <fullName evidence="1">Uncharacterized protein</fullName>
    </submittedName>
</protein>
<evidence type="ECO:0000313" key="2">
    <source>
        <dbReference type="Proteomes" id="UP000009230"/>
    </source>
</evidence>
<evidence type="ECO:0000313" key="1">
    <source>
        <dbReference type="EMBL" id="AEF55941.1"/>
    </source>
</evidence>
<accession>F6D0Q9</accession>
<dbReference type="STRING" id="491952.Mar181_2912"/>
<name>F6D0Q9_MARPP</name>